<dbReference type="AlphaFoldDB" id="A0A897NWD2"/>
<protein>
    <submittedName>
        <fullName evidence="1">Uncharacterized protein</fullName>
    </submittedName>
</protein>
<gene>
    <name evidence="1" type="ORF">HSEST_1440</name>
</gene>
<dbReference type="EMBL" id="CP064791">
    <property type="protein sequence ID" value="QSG14969.1"/>
    <property type="molecule type" value="Genomic_DNA"/>
</dbReference>
<sequence>MATPEKSVRILRLTKNNWMMILLKIALNHWDTYDTGLAENNIEDLGSLIEGSIYSDFSFTKINI</sequence>
<accession>A0A897NWD2</accession>
<evidence type="ECO:0000313" key="1">
    <source>
        <dbReference type="EMBL" id="QSG14969.1"/>
    </source>
</evidence>
<reference evidence="1 2" key="1">
    <citation type="submission" date="2020-11" db="EMBL/GenBank/DDBJ databases">
        <title>Carbohydrate-dependent, anaerobic sulfur respiration: A novel catabolism in halophilic archaea.</title>
        <authorList>
            <person name="Sorokin D.Y."/>
            <person name="Messina E."/>
            <person name="Smedile F."/>
            <person name="La Cono V."/>
            <person name="Hallsworth J.E."/>
            <person name="Yakimov M.M."/>
        </authorList>
    </citation>
    <scope>NUCLEOTIDE SEQUENCE [LARGE SCALE GENOMIC DNA]</scope>
    <source>
        <strain evidence="1 2">HSR-Est</strain>
    </source>
</reference>
<organism evidence="1 2">
    <name type="scientific">Halapricum desulfuricans</name>
    <dbReference type="NCBI Taxonomy" id="2841257"/>
    <lineage>
        <taxon>Archaea</taxon>
        <taxon>Methanobacteriati</taxon>
        <taxon>Methanobacteriota</taxon>
        <taxon>Stenosarchaea group</taxon>
        <taxon>Halobacteria</taxon>
        <taxon>Halobacteriales</taxon>
        <taxon>Haloarculaceae</taxon>
        <taxon>Halapricum</taxon>
    </lineage>
</organism>
<name>A0A897NWD2_9EURY</name>
<keyword evidence="2" id="KW-1185">Reference proteome</keyword>
<dbReference type="Proteomes" id="UP000663292">
    <property type="component" value="Chromosome"/>
</dbReference>
<proteinExistence type="predicted"/>
<evidence type="ECO:0000313" key="2">
    <source>
        <dbReference type="Proteomes" id="UP000663292"/>
    </source>
</evidence>